<name>A0A1I7WRH6_HETBA</name>
<dbReference type="AlphaFoldDB" id="A0A1I7WRH6"/>
<dbReference type="Proteomes" id="UP000095283">
    <property type="component" value="Unplaced"/>
</dbReference>
<evidence type="ECO:0000313" key="2">
    <source>
        <dbReference type="Proteomes" id="UP000095283"/>
    </source>
</evidence>
<organism evidence="2 3">
    <name type="scientific">Heterorhabditis bacteriophora</name>
    <name type="common">Entomopathogenic nematode worm</name>
    <dbReference type="NCBI Taxonomy" id="37862"/>
    <lineage>
        <taxon>Eukaryota</taxon>
        <taxon>Metazoa</taxon>
        <taxon>Ecdysozoa</taxon>
        <taxon>Nematoda</taxon>
        <taxon>Chromadorea</taxon>
        <taxon>Rhabditida</taxon>
        <taxon>Rhabditina</taxon>
        <taxon>Rhabditomorpha</taxon>
        <taxon>Strongyloidea</taxon>
        <taxon>Heterorhabditidae</taxon>
        <taxon>Heterorhabditis</taxon>
    </lineage>
</organism>
<evidence type="ECO:0000256" key="1">
    <source>
        <dbReference type="SAM" id="MobiDB-lite"/>
    </source>
</evidence>
<feature type="region of interest" description="Disordered" evidence="1">
    <location>
        <begin position="279"/>
        <end position="302"/>
    </location>
</feature>
<accession>A0A1I7WRH6</accession>
<keyword evidence="2" id="KW-1185">Reference proteome</keyword>
<sequence>MHSQNGEHSLFGYGTQLAKEMLNAASANMNKQKRQDTATGRIIKANEVNKAEINDEEIDIGAFKIGKTVSPIETVSFTPTIVDQVKQPFHQPQQSAYTSYHSSLPLSAYQAPFTSAVTVPPFFFPPPPGYKGPLPPAPPPPPGYGAHPLSATLFIETSPPPGYSGPMPPPPPPPFGFVPEGYNGQLPHNSAIYPNVVLNQQPQLIRNQVRLGSALPLLTNMSYYPSISGSGINGPFSAFSTEDTTKTIKSFDHSVRMDKTSQIKEMDAVGVSKEYHDVTNDSVLSQDPAKRTSKGLSGFGGK</sequence>
<dbReference type="WBParaSite" id="Hba_07757">
    <property type="protein sequence ID" value="Hba_07757"/>
    <property type="gene ID" value="Hba_07757"/>
</dbReference>
<proteinExistence type="predicted"/>
<reference evidence="3" key="1">
    <citation type="submission" date="2016-11" db="UniProtKB">
        <authorList>
            <consortium name="WormBaseParasite"/>
        </authorList>
    </citation>
    <scope>IDENTIFICATION</scope>
</reference>
<protein>
    <submittedName>
        <fullName evidence="3">LsmAD domain-containing protein</fullName>
    </submittedName>
</protein>
<evidence type="ECO:0000313" key="3">
    <source>
        <dbReference type="WBParaSite" id="Hba_07757"/>
    </source>
</evidence>